<keyword evidence="13" id="KW-1185">Reference proteome</keyword>
<evidence type="ECO:0000256" key="1">
    <source>
        <dbReference type="SAM" id="MobiDB-lite"/>
    </source>
</evidence>
<evidence type="ECO:0000313" key="8">
    <source>
        <dbReference type="EMBL" id="KAE9249550.1"/>
    </source>
</evidence>
<protein>
    <submittedName>
        <fullName evidence="9">Uncharacterized protein</fullName>
    </submittedName>
</protein>
<dbReference type="Proteomes" id="UP000441208">
    <property type="component" value="Unassembled WGS sequence"/>
</dbReference>
<evidence type="ECO:0000313" key="6">
    <source>
        <dbReference type="EMBL" id="KAE9154798.1"/>
    </source>
</evidence>
<dbReference type="EMBL" id="QXFZ01000035">
    <property type="protein sequence ID" value="KAE9138273.1"/>
    <property type="molecule type" value="Genomic_DNA"/>
</dbReference>
<evidence type="ECO:0000313" key="11">
    <source>
        <dbReference type="EMBL" id="KAE9361250.1"/>
    </source>
</evidence>
<gene>
    <name evidence="10" type="ORF">PF001_g1149</name>
    <name evidence="9" type="ORF">PF002_g1604</name>
    <name evidence="8" type="ORF">PF004_g3338</name>
    <name evidence="7" type="ORF">PF005_g1456</name>
    <name evidence="6" type="ORF">PF006_g1194</name>
    <name evidence="5" type="ORF">PF007_g1455</name>
    <name evidence="11" type="ORF">PF008_g1207</name>
    <name evidence="2" type="ORF">PF009_g1151</name>
    <name evidence="4" type="ORF">PF010_g1173</name>
    <name evidence="3" type="ORF">PF011_g883</name>
</gene>
<evidence type="ECO:0000313" key="9">
    <source>
        <dbReference type="EMBL" id="KAE9256815.1"/>
    </source>
</evidence>
<dbReference type="Proteomes" id="UP000433483">
    <property type="component" value="Unassembled WGS sequence"/>
</dbReference>
<reference evidence="12 13" key="1">
    <citation type="submission" date="2018-08" db="EMBL/GenBank/DDBJ databases">
        <title>Genomic investigation of the strawberry pathogen Phytophthora fragariae indicates pathogenicity is determined by transcriptional variation in three key races.</title>
        <authorList>
            <person name="Adams T.M."/>
            <person name="Armitage A.D."/>
            <person name="Sobczyk M.K."/>
            <person name="Bates H.J."/>
            <person name="Dunwell J.M."/>
            <person name="Nellist C.F."/>
            <person name="Harrison R.J."/>
        </authorList>
    </citation>
    <scope>NUCLEOTIDE SEQUENCE [LARGE SCALE GENOMIC DNA]</scope>
    <source>
        <strain evidence="10 14">A4</strain>
        <strain evidence="9 15">BC-1</strain>
        <strain evidence="8 19">BC-23</strain>
        <strain evidence="7 13">NOV-27</strain>
        <strain evidence="6 16">NOV-5</strain>
        <strain evidence="5 17">NOV-71</strain>
        <strain evidence="11 20">NOV-77</strain>
        <strain evidence="2 12">NOV-9</strain>
        <strain evidence="4 21">ONT-3</strain>
        <strain evidence="3 18">SCRP245</strain>
    </source>
</reference>
<dbReference type="Proteomes" id="UP000476176">
    <property type="component" value="Unassembled WGS sequence"/>
</dbReference>
<dbReference type="Proteomes" id="UP000486351">
    <property type="component" value="Unassembled WGS sequence"/>
</dbReference>
<dbReference type="EMBL" id="QXGC01000105">
    <property type="protein sequence ID" value="KAE9249550.1"/>
    <property type="molecule type" value="Genomic_DNA"/>
</dbReference>
<evidence type="ECO:0000313" key="4">
    <source>
        <dbReference type="EMBL" id="KAE9137782.1"/>
    </source>
</evidence>
<dbReference type="EMBL" id="QXFY01000029">
    <property type="protein sequence ID" value="KAE9361250.1"/>
    <property type="molecule type" value="Genomic_DNA"/>
</dbReference>
<dbReference type="EMBL" id="QXGF01000026">
    <property type="protein sequence ID" value="KAE8949268.1"/>
    <property type="molecule type" value="Genomic_DNA"/>
</dbReference>
<evidence type="ECO:0000313" key="13">
    <source>
        <dbReference type="Proteomes" id="UP000433483"/>
    </source>
</evidence>
<evidence type="ECO:0000313" key="21">
    <source>
        <dbReference type="Proteomes" id="UP000488956"/>
    </source>
</evidence>
<evidence type="ECO:0000313" key="16">
    <source>
        <dbReference type="Proteomes" id="UP000440732"/>
    </source>
</evidence>
<feature type="region of interest" description="Disordered" evidence="1">
    <location>
        <begin position="72"/>
        <end position="92"/>
    </location>
</feature>
<evidence type="ECO:0000313" key="20">
    <source>
        <dbReference type="Proteomes" id="UP000486351"/>
    </source>
</evidence>
<evidence type="ECO:0000313" key="19">
    <source>
        <dbReference type="Proteomes" id="UP000476176"/>
    </source>
</evidence>
<dbReference type="EMBL" id="QXGD01000039">
    <property type="protein sequence ID" value="KAE9256815.1"/>
    <property type="molecule type" value="Genomic_DNA"/>
</dbReference>
<dbReference type="EMBL" id="QXFW01000022">
    <property type="protein sequence ID" value="KAE9029820.1"/>
    <property type="molecule type" value="Genomic_DNA"/>
</dbReference>
<evidence type="ECO:0000313" key="3">
    <source>
        <dbReference type="EMBL" id="KAE9029820.1"/>
    </source>
</evidence>
<evidence type="ECO:0000313" key="2">
    <source>
        <dbReference type="EMBL" id="KAE8949268.1"/>
    </source>
</evidence>
<evidence type="ECO:0000313" key="14">
    <source>
        <dbReference type="Proteomes" id="UP000437068"/>
    </source>
</evidence>
<evidence type="ECO:0000313" key="17">
    <source>
        <dbReference type="Proteomes" id="UP000441208"/>
    </source>
</evidence>
<accession>A0A6A4AEK8</accession>
<dbReference type="EMBL" id="QXGA01000029">
    <property type="protein sequence ID" value="KAE9154798.1"/>
    <property type="molecule type" value="Genomic_DNA"/>
</dbReference>
<dbReference type="Proteomes" id="UP000440732">
    <property type="component" value="Unassembled WGS sequence"/>
</dbReference>
<dbReference type="EMBL" id="QXGE01000027">
    <property type="protein sequence ID" value="KAE9328922.1"/>
    <property type="molecule type" value="Genomic_DNA"/>
</dbReference>
<comment type="caution">
    <text evidence="9">The sequence shown here is derived from an EMBL/GenBank/DDBJ whole genome shotgun (WGS) entry which is preliminary data.</text>
</comment>
<evidence type="ECO:0000313" key="15">
    <source>
        <dbReference type="Proteomes" id="UP000440367"/>
    </source>
</evidence>
<proteinExistence type="predicted"/>
<evidence type="ECO:0000313" key="7">
    <source>
        <dbReference type="EMBL" id="KAE9235411.1"/>
    </source>
</evidence>
<dbReference type="Proteomes" id="UP000460718">
    <property type="component" value="Unassembled WGS sequence"/>
</dbReference>
<dbReference type="AlphaFoldDB" id="A0A6A4AEK8"/>
<evidence type="ECO:0000313" key="5">
    <source>
        <dbReference type="EMBL" id="KAE9138273.1"/>
    </source>
</evidence>
<evidence type="ECO:0000313" key="12">
    <source>
        <dbReference type="Proteomes" id="UP000429523"/>
    </source>
</evidence>
<organism evidence="9 15">
    <name type="scientific">Phytophthora fragariae</name>
    <dbReference type="NCBI Taxonomy" id="53985"/>
    <lineage>
        <taxon>Eukaryota</taxon>
        <taxon>Sar</taxon>
        <taxon>Stramenopiles</taxon>
        <taxon>Oomycota</taxon>
        <taxon>Peronosporomycetes</taxon>
        <taxon>Peronosporales</taxon>
        <taxon>Peronosporaceae</taxon>
        <taxon>Phytophthora</taxon>
    </lineage>
</organism>
<dbReference type="EMBL" id="QXGB01000036">
    <property type="protein sequence ID" value="KAE9235411.1"/>
    <property type="molecule type" value="Genomic_DNA"/>
</dbReference>
<feature type="compositionally biased region" description="Basic and acidic residues" evidence="1">
    <location>
        <begin position="80"/>
        <end position="92"/>
    </location>
</feature>
<evidence type="ECO:0000313" key="18">
    <source>
        <dbReference type="Proteomes" id="UP000460718"/>
    </source>
</evidence>
<name>A0A6A4AEK8_9STRA</name>
<dbReference type="Proteomes" id="UP000429523">
    <property type="component" value="Unassembled WGS sequence"/>
</dbReference>
<dbReference type="Proteomes" id="UP000440367">
    <property type="component" value="Unassembled WGS sequence"/>
</dbReference>
<dbReference type="OrthoDB" id="10270388at2759"/>
<evidence type="ECO:0000313" key="10">
    <source>
        <dbReference type="EMBL" id="KAE9328922.1"/>
    </source>
</evidence>
<sequence length="92" mass="10214">MWAKQKLAAKEFTTVFTFHISCQVQVGSVTPGVLSRRVTSFENGSTQTLAQINDIEKIDCMAPGRRYHEQNAAFSPSFSMDHEHAGGLEPRS</sequence>
<dbReference type="EMBL" id="QXFX01000029">
    <property type="protein sequence ID" value="KAE9137782.1"/>
    <property type="molecule type" value="Genomic_DNA"/>
</dbReference>
<dbReference type="Proteomes" id="UP000437068">
    <property type="component" value="Unassembled WGS sequence"/>
</dbReference>
<dbReference type="Proteomes" id="UP000488956">
    <property type="component" value="Unassembled WGS sequence"/>
</dbReference>